<dbReference type="Gene3D" id="1.25.10.10">
    <property type="entry name" value="Leucine-rich Repeat Variant"/>
    <property type="match status" value="1"/>
</dbReference>
<keyword evidence="8" id="KW-0539">Nucleus</keyword>
<dbReference type="InterPro" id="IPR016024">
    <property type="entry name" value="ARM-type_fold"/>
</dbReference>
<dbReference type="EMBL" id="OW152836">
    <property type="protein sequence ID" value="CAH2057083.1"/>
    <property type="molecule type" value="Genomic_DNA"/>
</dbReference>
<comment type="subcellular location">
    <subcellularLocation>
        <location evidence="2">Cytoplasm</location>
    </subcellularLocation>
    <subcellularLocation>
        <location evidence="1">Nucleus</location>
    </subcellularLocation>
</comment>
<gene>
    <name evidence="11" type="ORF">IPOD504_LOCUS9989</name>
</gene>
<dbReference type="Pfam" id="PF03378">
    <property type="entry name" value="CAS_CSE1"/>
    <property type="match status" value="1"/>
</dbReference>
<dbReference type="PANTHER" id="PTHR10997:SF8">
    <property type="entry name" value="EXPORTIN-2"/>
    <property type="match status" value="1"/>
</dbReference>
<evidence type="ECO:0000256" key="3">
    <source>
        <dbReference type="ARBA" id="ARBA00008669"/>
    </source>
</evidence>
<comment type="similarity">
    <text evidence="3">Belongs to the XPO2/CSE1 family.</text>
</comment>
<name>A0ABN8IJM3_9NEOP</name>
<evidence type="ECO:0000256" key="5">
    <source>
        <dbReference type="ARBA" id="ARBA00022448"/>
    </source>
</evidence>
<dbReference type="InterPro" id="IPR011989">
    <property type="entry name" value="ARM-like"/>
</dbReference>
<dbReference type="SMART" id="SM00913">
    <property type="entry name" value="IBN_N"/>
    <property type="match status" value="1"/>
</dbReference>
<dbReference type="PROSITE" id="PS50166">
    <property type="entry name" value="IMPORTIN_B_NT"/>
    <property type="match status" value="1"/>
</dbReference>
<keyword evidence="7" id="KW-0653">Protein transport</keyword>
<evidence type="ECO:0000256" key="2">
    <source>
        <dbReference type="ARBA" id="ARBA00004496"/>
    </source>
</evidence>
<evidence type="ECO:0000256" key="6">
    <source>
        <dbReference type="ARBA" id="ARBA00022490"/>
    </source>
</evidence>
<evidence type="ECO:0000256" key="7">
    <source>
        <dbReference type="ARBA" id="ARBA00022927"/>
    </source>
</evidence>
<sequence length="978" mass="108890">MEVTDENLATLANYLQQTLNPDPNVRRPAEKFLEGVEVNQNYAILLLHLIDKDTVDLTIRIAGAVAFKNYIKRNWAVEEDGVDNIHANDRGAIKTLIVTLMLKSPEPVQRQFSDAVSIIGKYDFPEKWPGLIAEMVEKFGTGDFHVINGVLRTAHSLFKRYRFEFKSQKLWEEIKHVLDNFAKPLTDLFVATIDLTTKHADNQQALNVIYGSLVLICKVFYSLNYQDLPEFFEENMHIWMPNLLNLLQVKVPLLEADGDEDKPGVMEQLRTEVCECAALYALKYEEEFGPHAPSFVTAVWTVLLATGPQAKYDALVSNALTFLAKVAEKRSYKNLFEDPGTLSSICEKVVIPNMEFRESDMELFEDNPEEYVRRDMEGSDVDTRRRAACDLVRTLAQHYEEKMMHIFGQYVQLMLAKYGECGPAAWRGKDAALFLVTSLAARGGTQAAGVTRASPLVDLATFAAAHVLPELRRAPVTELPVLKADAIKYIMTFRSLLPKEVVTTALPLLIEHICGRGVVCTYAACTVEKLVAGGMVDKRLLEPQAPKLLAALFATIGDDADPADHNEYVMKAILRTISCLQEAALPYLGDALPKLAHMLSVVAKNPCKPHFNHYLFETLSLAVALVTKSNPNAISAFEDALFPIFQEILQNDVQEFMPYVFQMLSLLLELRGGGGGGGAGGGAGAGEGDGDAYGALLPCLVAPPLWERPANVRPLVRLLCAFVAARAPLVLRSGKLNAMLGVFQKLIASKTNDHEGFYLVQTMLYKLGKQVMEQYEKQIVTLLFQRLSSSKTTKYVRGLIAFLGFYAAHFGADPLIDLVESVQQNMFAMYVERVLIPDLQRVTGTLERKAAAVGCVKLLCESAHFRHGSLAYLWLNVLQTLISLFELPADESSLPEDHFVEVDEPAGYQAQYAQLTCARGASSDPFAAITDPKRYLVESLGNMARHWPDVMPQRIAELDQPHRQALQMYLHTYSIQIC</sequence>
<dbReference type="PANTHER" id="PTHR10997">
    <property type="entry name" value="IMPORTIN-7, 8, 11"/>
    <property type="match status" value="1"/>
</dbReference>
<evidence type="ECO:0000256" key="9">
    <source>
        <dbReference type="ARBA" id="ARBA00030693"/>
    </source>
</evidence>
<keyword evidence="12" id="KW-1185">Reference proteome</keyword>
<accession>A0ABN8IJM3</accession>
<reference evidence="11" key="1">
    <citation type="submission" date="2022-03" db="EMBL/GenBank/DDBJ databases">
        <authorList>
            <person name="Martin H S."/>
        </authorList>
    </citation>
    <scope>NUCLEOTIDE SEQUENCE</scope>
</reference>
<evidence type="ECO:0000256" key="8">
    <source>
        <dbReference type="ARBA" id="ARBA00023242"/>
    </source>
</evidence>
<dbReference type="InterPro" id="IPR013713">
    <property type="entry name" value="XPO2_central"/>
</dbReference>
<evidence type="ECO:0000256" key="1">
    <source>
        <dbReference type="ARBA" id="ARBA00004123"/>
    </source>
</evidence>
<evidence type="ECO:0000313" key="11">
    <source>
        <dbReference type="EMBL" id="CAH2057083.1"/>
    </source>
</evidence>
<dbReference type="SUPFAM" id="SSF48371">
    <property type="entry name" value="ARM repeat"/>
    <property type="match status" value="1"/>
</dbReference>
<evidence type="ECO:0000313" key="12">
    <source>
        <dbReference type="Proteomes" id="UP000837857"/>
    </source>
</evidence>
<proteinExistence type="inferred from homology"/>
<protein>
    <recommendedName>
        <fullName evidence="4">Exportin-2</fullName>
    </recommendedName>
    <alternativeName>
        <fullName evidence="9">Importin-alpha re-exporter</fullName>
    </alternativeName>
</protein>
<evidence type="ECO:0000259" key="10">
    <source>
        <dbReference type="PROSITE" id="PS50166"/>
    </source>
</evidence>
<organism evidence="11 12">
    <name type="scientific">Iphiclides podalirius</name>
    <name type="common">scarce swallowtail</name>
    <dbReference type="NCBI Taxonomy" id="110791"/>
    <lineage>
        <taxon>Eukaryota</taxon>
        <taxon>Metazoa</taxon>
        <taxon>Ecdysozoa</taxon>
        <taxon>Arthropoda</taxon>
        <taxon>Hexapoda</taxon>
        <taxon>Insecta</taxon>
        <taxon>Pterygota</taxon>
        <taxon>Neoptera</taxon>
        <taxon>Endopterygota</taxon>
        <taxon>Lepidoptera</taxon>
        <taxon>Glossata</taxon>
        <taxon>Ditrysia</taxon>
        <taxon>Papilionoidea</taxon>
        <taxon>Papilionidae</taxon>
        <taxon>Papilioninae</taxon>
        <taxon>Iphiclides</taxon>
    </lineage>
</organism>
<dbReference type="Pfam" id="PF03810">
    <property type="entry name" value="IBN_N"/>
    <property type="match status" value="1"/>
</dbReference>
<feature type="domain" description="Importin N-terminal" evidence="10">
    <location>
        <begin position="29"/>
        <end position="103"/>
    </location>
</feature>
<dbReference type="Proteomes" id="UP000837857">
    <property type="component" value="Chromosome 24"/>
</dbReference>
<dbReference type="InterPro" id="IPR005043">
    <property type="entry name" value="XPO2_C"/>
</dbReference>
<keyword evidence="6" id="KW-0963">Cytoplasm</keyword>
<feature type="non-terminal residue" evidence="11">
    <location>
        <position position="978"/>
    </location>
</feature>
<dbReference type="Pfam" id="PF08506">
    <property type="entry name" value="Cse1"/>
    <property type="match status" value="1"/>
</dbReference>
<dbReference type="InterPro" id="IPR001494">
    <property type="entry name" value="Importin-beta_N"/>
</dbReference>
<evidence type="ECO:0000256" key="4">
    <source>
        <dbReference type="ARBA" id="ARBA00018945"/>
    </source>
</evidence>
<keyword evidence="5" id="KW-0813">Transport</keyword>